<name>A0A087SW68_STEMI</name>
<dbReference type="PANTHER" id="PTHR13498">
    <property type="entry name" value="SPERM ASSOCIATED ANTIGEN 7"/>
    <property type="match status" value="1"/>
</dbReference>
<dbReference type="InterPro" id="IPR034068">
    <property type="entry name" value="R3H_sperm-antigen"/>
</dbReference>
<dbReference type="CDD" id="cd02636">
    <property type="entry name" value="R3H_sperm-antigen"/>
    <property type="match status" value="1"/>
</dbReference>
<sequence length="232" mass="26691">MSDLLGSILSSMDKPPSVSSERNKLLQKQKKMMEKQQAAQKAKLKHFREKIEKEINLFIQDPARQKHKFPPMDKVYRTIIHDVADIAGLSAFAFGEEEVDRYVMVFKKEFAPSDEELVAYRNGEDWDPVKAKSLALQKEQERINELEQSKKRKHEVLPNNNYTVKYEKLLGRDAGKAAARVATPNKQFGFVPSEQKKDQRSIEQTLADIRAKKKLKRNDESSEPSGDTKEQS</sequence>
<dbReference type="OMA" id="NQSYGFV"/>
<accession>A0A087SW68</accession>
<feature type="non-terminal residue" evidence="4">
    <location>
        <position position="232"/>
    </location>
</feature>
<feature type="coiled-coil region" evidence="1">
    <location>
        <begin position="129"/>
        <end position="156"/>
    </location>
</feature>
<dbReference type="PIRSF" id="PIRSF037943">
    <property type="entry name" value="Sperm-assoc_antigen_PAG7"/>
    <property type="match status" value="1"/>
</dbReference>
<dbReference type="Proteomes" id="UP000054359">
    <property type="component" value="Unassembled WGS sequence"/>
</dbReference>
<evidence type="ECO:0000259" key="3">
    <source>
        <dbReference type="PROSITE" id="PS51061"/>
    </source>
</evidence>
<evidence type="ECO:0000256" key="2">
    <source>
        <dbReference type="SAM" id="MobiDB-lite"/>
    </source>
</evidence>
<reference evidence="4 5" key="1">
    <citation type="submission" date="2013-11" db="EMBL/GenBank/DDBJ databases">
        <title>Genome sequencing of Stegodyphus mimosarum.</title>
        <authorList>
            <person name="Bechsgaard J."/>
        </authorList>
    </citation>
    <scope>NUCLEOTIDE SEQUENCE [LARGE SCALE GENOMIC DNA]</scope>
</reference>
<dbReference type="PROSITE" id="PS51061">
    <property type="entry name" value="R3H"/>
    <property type="match status" value="1"/>
</dbReference>
<proteinExistence type="predicted"/>
<dbReference type="InterPro" id="IPR001374">
    <property type="entry name" value="R3H_dom"/>
</dbReference>
<dbReference type="STRING" id="407821.A0A087SW68"/>
<dbReference type="AlphaFoldDB" id="A0A087SW68"/>
<gene>
    <name evidence="4" type="ORF">X975_26313</name>
</gene>
<keyword evidence="1" id="KW-0175">Coiled coil</keyword>
<feature type="region of interest" description="Disordered" evidence="2">
    <location>
        <begin position="209"/>
        <end position="232"/>
    </location>
</feature>
<feature type="region of interest" description="Disordered" evidence="2">
    <location>
        <begin position="1"/>
        <end position="35"/>
    </location>
</feature>
<keyword evidence="5" id="KW-1185">Reference proteome</keyword>
<dbReference type="GO" id="GO:0003676">
    <property type="term" value="F:nucleic acid binding"/>
    <property type="evidence" value="ECO:0007669"/>
    <property type="project" value="UniProtKB-UniRule"/>
</dbReference>
<evidence type="ECO:0000256" key="1">
    <source>
        <dbReference type="SAM" id="Coils"/>
    </source>
</evidence>
<dbReference type="Pfam" id="PF01424">
    <property type="entry name" value="R3H"/>
    <property type="match status" value="1"/>
</dbReference>
<dbReference type="InterPro" id="IPR036867">
    <property type="entry name" value="R3H_dom_sf"/>
</dbReference>
<protein>
    <submittedName>
        <fullName evidence="4">Sperm-associated antigen 7-like protein</fullName>
    </submittedName>
</protein>
<evidence type="ECO:0000313" key="5">
    <source>
        <dbReference type="Proteomes" id="UP000054359"/>
    </source>
</evidence>
<evidence type="ECO:0000313" key="4">
    <source>
        <dbReference type="EMBL" id="KFM57107.1"/>
    </source>
</evidence>
<dbReference type="OrthoDB" id="5979509at2759"/>
<dbReference type="Gene3D" id="3.30.1370.50">
    <property type="entry name" value="R3H-like domain"/>
    <property type="match status" value="1"/>
</dbReference>
<dbReference type="SUPFAM" id="SSF82708">
    <property type="entry name" value="R3H domain"/>
    <property type="match status" value="1"/>
</dbReference>
<dbReference type="SMART" id="SM00393">
    <property type="entry name" value="R3H"/>
    <property type="match status" value="1"/>
</dbReference>
<organism evidence="4 5">
    <name type="scientific">Stegodyphus mimosarum</name>
    <name type="common">African social velvet spider</name>
    <dbReference type="NCBI Taxonomy" id="407821"/>
    <lineage>
        <taxon>Eukaryota</taxon>
        <taxon>Metazoa</taxon>
        <taxon>Ecdysozoa</taxon>
        <taxon>Arthropoda</taxon>
        <taxon>Chelicerata</taxon>
        <taxon>Arachnida</taxon>
        <taxon>Araneae</taxon>
        <taxon>Araneomorphae</taxon>
        <taxon>Entelegynae</taxon>
        <taxon>Eresoidea</taxon>
        <taxon>Eresidae</taxon>
        <taxon>Stegodyphus</taxon>
    </lineage>
</organism>
<dbReference type="EMBL" id="KK112234">
    <property type="protein sequence ID" value="KFM57107.1"/>
    <property type="molecule type" value="Genomic_DNA"/>
</dbReference>
<dbReference type="InterPro" id="IPR017330">
    <property type="entry name" value="SPAG7"/>
</dbReference>
<feature type="domain" description="R3H" evidence="3">
    <location>
        <begin position="45"/>
        <end position="108"/>
    </location>
</feature>
<dbReference type="PANTHER" id="PTHR13498:SF3">
    <property type="entry name" value="SPERM-ASSOCIATED ANTIGEN 7"/>
    <property type="match status" value="1"/>
</dbReference>